<dbReference type="SUPFAM" id="SSF50341">
    <property type="entry name" value="CheW-like"/>
    <property type="match status" value="1"/>
</dbReference>
<dbReference type="SMART" id="SM00260">
    <property type="entry name" value="CheW"/>
    <property type="match status" value="1"/>
</dbReference>
<dbReference type="GO" id="GO:0005829">
    <property type="term" value="C:cytosol"/>
    <property type="evidence" value="ECO:0007669"/>
    <property type="project" value="TreeGrafter"/>
</dbReference>
<dbReference type="InterPro" id="IPR036061">
    <property type="entry name" value="CheW-like_dom_sf"/>
</dbReference>
<sequence>MSNGIQYKDVEIPAELAGLINHMADVEGYREELHNLGNQWDLLTILGQMSGTGTDMTGTRHGFLRLTSELLSQLGLETLKKTVQEIAGKAQVAVDIVIRNLFERTADIGFLATDDDIREFLRVEAGLEAQLAELDPVSEQARELEAVREGHVERIAARFQEYVAKYSVYFNIILMDTEGRVVAQLDRANDIRVSSDPLVAESLTTSSEYVEVFRKSDLLADQGDSLIYAYRVTETNSADSAPLGVLCLCFRFQNEMDGVFRNLGSENDWSVMTLLDKTGRVIASSDGYHIPLGAVLDFDAEAKFKVTRFAGRQYLAKTCSTKGYQGYYGLGWYGHVMIPLEHAFNQSGSDGLHQRVDQAILEAVMNDPRLFSEKLRSIPLQAEHIQRELERTVWNGNVRESDAQSKVLLWNISDAGARTKMVFEQSIGNLHETVVSGILNDVEFQAALAVDIMDRNLYERANDCRWWALTSAFRKILSQPEISTLDAETIGSILAYINGLYTVYTNLFVYDARGTILAVSDPSQARIVGTTLSDDLCQWTLSLEGSQDYAVSPFESTRLYDGRHTYIYGAAITDIARPGRVVGGIGIVFDGEPQFREMLLDSLPRGEKGEVLEGCFGVFTDRKGRVISCTGDRFAVGDTLSVDDAIQRLPRGKGTSRIIEFDGSYYAVGARVGAGYREYKVDDGYVNDVVAMVFVPLAEVSEKPKTVVRRREIGVGVSHKRASGMDCIELATFYIGDKWLGINAVHVDEAVNSEGLTTIPGSPDYVIGKFVYNDELITVIDIRTQLRLAPVRFDPNAPIVVVRADSAHIGIVVDALGEIPEICMDRVDKANSMLDSSKGYVDCIIKPELHSEQKELLVVIDPTRLVKALIINGAVNGNGDKDGARAESGVNGRGAKK</sequence>
<dbReference type="InterPro" id="IPR039315">
    <property type="entry name" value="CheW"/>
</dbReference>
<gene>
    <name evidence="2" type="ORF">BerOc1_01566</name>
</gene>
<dbReference type="Gene3D" id="2.40.50.180">
    <property type="entry name" value="CheA-289, Domain 4"/>
    <property type="match status" value="1"/>
</dbReference>
<dbReference type="Gene3D" id="2.30.30.40">
    <property type="entry name" value="SH3 Domains"/>
    <property type="match status" value="1"/>
</dbReference>
<dbReference type="PANTHER" id="PTHR22617">
    <property type="entry name" value="CHEMOTAXIS SENSOR HISTIDINE KINASE-RELATED"/>
    <property type="match status" value="1"/>
</dbReference>
<evidence type="ECO:0000313" key="2">
    <source>
        <dbReference type="EMBL" id="OIQ49641.1"/>
    </source>
</evidence>
<dbReference type="PROSITE" id="PS50851">
    <property type="entry name" value="CHEW"/>
    <property type="match status" value="1"/>
</dbReference>
<dbReference type="EMBL" id="LKAQ01000004">
    <property type="protein sequence ID" value="OIQ49641.1"/>
    <property type="molecule type" value="Genomic_DNA"/>
</dbReference>
<keyword evidence="3" id="KW-1185">Reference proteome</keyword>
<dbReference type="Pfam" id="PF01584">
    <property type="entry name" value="CheW"/>
    <property type="match status" value="1"/>
</dbReference>
<evidence type="ECO:0000313" key="3">
    <source>
        <dbReference type="Proteomes" id="UP000181901"/>
    </source>
</evidence>
<feature type="domain" description="CheW-like" evidence="1">
    <location>
        <begin position="727"/>
        <end position="871"/>
    </location>
</feature>
<comment type="caution">
    <text evidence="2">The sequence shown here is derived from an EMBL/GenBank/DDBJ whole genome shotgun (WGS) entry which is preliminary data.</text>
</comment>
<dbReference type="Proteomes" id="UP000181901">
    <property type="component" value="Unassembled WGS sequence"/>
</dbReference>
<reference evidence="2 3" key="1">
    <citation type="submission" date="2015-09" db="EMBL/GenBank/DDBJ databases">
        <title>Genome of Desulfovibrio dechloracetivorans BerOc1, a mercury methylating strain isolated from highly hydrocarbons and metals contaminated coastal sediments.</title>
        <authorList>
            <person name="Goni Urriza M."/>
            <person name="Gassie C."/>
            <person name="Bouchez O."/>
            <person name="Klopp C."/>
            <person name="Ranchou-Peyruse A."/>
            <person name="Remy G."/>
        </authorList>
    </citation>
    <scope>NUCLEOTIDE SEQUENCE [LARGE SCALE GENOMIC DNA]</scope>
    <source>
        <strain evidence="2 3">BerOc1</strain>
    </source>
</reference>
<evidence type="ECO:0000259" key="1">
    <source>
        <dbReference type="PROSITE" id="PS50851"/>
    </source>
</evidence>
<proteinExistence type="predicted"/>
<organism evidence="2 3">
    <name type="scientific">Pseudodesulfovibrio hydrargyri</name>
    <dbReference type="NCBI Taxonomy" id="2125990"/>
    <lineage>
        <taxon>Bacteria</taxon>
        <taxon>Pseudomonadati</taxon>
        <taxon>Thermodesulfobacteriota</taxon>
        <taxon>Desulfovibrionia</taxon>
        <taxon>Desulfovibrionales</taxon>
        <taxon>Desulfovibrionaceae</taxon>
    </lineage>
</organism>
<dbReference type="RefSeq" id="WP_084641235.1">
    <property type="nucleotide sequence ID" value="NZ_LKAQ01000004.1"/>
</dbReference>
<protein>
    <submittedName>
        <fullName evidence="2">Purine-binding chemotaxis protein</fullName>
    </submittedName>
</protein>
<dbReference type="GO" id="GO:0007165">
    <property type="term" value="P:signal transduction"/>
    <property type="evidence" value="ECO:0007669"/>
    <property type="project" value="InterPro"/>
</dbReference>
<dbReference type="OrthoDB" id="9814866at2"/>
<dbReference type="Gene3D" id="3.30.450.20">
    <property type="entry name" value="PAS domain"/>
    <property type="match status" value="1"/>
</dbReference>
<dbReference type="AlphaFoldDB" id="A0A1J5ND46"/>
<dbReference type="GO" id="GO:0006935">
    <property type="term" value="P:chemotaxis"/>
    <property type="evidence" value="ECO:0007669"/>
    <property type="project" value="InterPro"/>
</dbReference>
<dbReference type="InterPro" id="IPR002545">
    <property type="entry name" value="CheW-lke_dom"/>
</dbReference>
<accession>A0A1J5ND46</accession>
<dbReference type="PANTHER" id="PTHR22617:SF23">
    <property type="entry name" value="CHEMOTAXIS PROTEIN CHEW"/>
    <property type="match status" value="1"/>
</dbReference>
<name>A0A1J5ND46_9BACT</name>